<evidence type="ECO:0000256" key="1">
    <source>
        <dbReference type="SAM" id="MobiDB-lite"/>
    </source>
</evidence>
<name>A0A7J9FD03_9ROSI</name>
<feature type="region of interest" description="Disordered" evidence="1">
    <location>
        <begin position="76"/>
        <end position="96"/>
    </location>
</feature>
<keyword evidence="3" id="KW-1185">Reference proteome</keyword>
<organism evidence="2 3">
    <name type="scientific">Gossypium trilobum</name>
    <dbReference type="NCBI Taxonomy" id="34281"/>
    <lineage>
        <taxon>Eukaryota</taxon>
        <taxon>Viridiplantae</taxon>
        <taxon>Streptophyta</taxon>
        <taxon>Embryophyta</taxon>
        <taxon>Tracheophyta</taxon>
        <taxon>Spermatophyta</taxon>
        <taxon>Magnoliopsida</taxon>
        <taxon>eudicotyledons</taxon>
        <taxon>Gunneridae</taxon>
        <taxon>Pentapetalae</taxon>
        <taxon>rosids</taxon>
        <taxon>malvids</taxon>
        <taxon>Malvales</taxon>
        <taxon>Malvaceae</taxon>
        <taxon>Malvoideae</taxon>
        <taxon>Gossypium</taxon>
    </lineage>
</organism>
<dbReference type="Proteomes" id="UP000593568">
    <property type="component" value="Unassembled WGS sequence"/>
</dbReference>
<accession>A0A7J9FD03</accession>
<gene>
    <name evidence="2" type="ORF">Gotri_000951</name>
</gene>
<protein>
    <submittedName>
        <fullName evidence="2">Uncharacterized protein</fullName>
    </submittedName>
</protein>
<evidence type="ECO:0000313" key="3">
    <source>
        <dbReference type="Proteomes" id="UP000593568"/>
    </source>
</evidence>
<evidence type="ECO:0000313" key="2">
    <source>
        <dbReference type="EMBL" id="MBA0783193.1"/>
    </source>
</evidence>
<dbReference type="EMBL" id="JABEZW010000013">
    <property type="protein sequence ID" value="MBA0783193.1"/>
    <property type="molecule type" value="Genomic_DNA"/>
</dbReference>
<sequence length="142" mass="16806">MIRIYKNIYKNRTIPADIWPSGDVLAPWDIKIEPPTLYQEQLKKALEEYQSKIPDPKEWSQDYPWFSSNAIQSTPAWTNSQEKASPMDEDDNFYNSSDGLEQQIEQMEIKCYRAKEENFKMIEELNLTSDVSTDYESDWTYV</sequence>
<proteinExistence type="predicted"/>
<comment type="caution">
    <text evidence="2">The sequence shown here is derived from an EMBL/GenBank/DDBJ whole genome shotgun (WGS) entry which is preliminary data.</text>
</comment>
<dbReference type="AlphaFoldDB" id="A0A7J9FD03"/>
<reference evidence="2 3" key="1">
    <citation type="journal article" date="2019" name="Genome Biol. Evol.">
        <title>Insights into the evolution of the New World diploid cottons (Gossypium, subgenus Houzingenia) based on genome sequencing.</title>
        <authorList>
            <person name="Grover C.E."/>
            <person name="Arick M.A. 2nd"/>
            <person name="Thrash A."/>
            <person name="Conover J.L."/>
            <person name="Sanders W.S."/>
            <person name="Peterson D.G."/>
            <person name="Frelichowski J.E."/>
            <person name="Scheffler J.A."/>
            <person name="Scheffler B.E."/>
            <person name="Wendel J.F."/>
        </authorList>
    </citation>
    <scope>NUCLEOTIDE SEQUENCE [LARGE SCALE GENOMIC DNA]</scope>
    <source>
        <strain evidence="2">8</strain>
        <tissue evidence="2">Leaf</tissue>
    </source>
</reference>